<dbReference type="EMBL" id="CP006932">
    <property type="protein sequence ID" value="AHK22687.1"/>
    <property type="molecule type" value="Genomic_DNA"/>
</dbReference>
<dbReference type="GO" id="GO:0005524">
    <property type="term" value="F:ATP binding"/>
    <property type="evidence" value="ECO:0007669"/>
    <property type="project" value="UniProtKB-KW"/>
</dbReference>
<evidence type="ECO:0000313" key="3">
    <source>
        <dbReference type="EMBL" id="AHK22687.1"/>
    </source>
</evidence>
<dbReference type="KEGG" id="hcr:X271_00601"/>
<feature type="domain" description="Endonuclease GajA/Old nuclease/RecF-like AAA" evidence="2">
    <location>
        <begin position="24"/>
        <end position="438"/>
    </location>
</feature>
<dbReference type="InterPro" id="IPR041685">
    <property type="entry name" value="AAA_GajA/Old/RecF-like"/>
</dbReference>
<sequence length="582" mass="69045">MNIEENRMIFQIEGIKSIFNKQIVNLYSNNVNLLLGINSSGKTSFLEGINFINENNENNKTKFLRKIEGSERINYKLESEEDIVSKVILNYKFSEEELNDLERNLNNLFSNEIKNKYMNFFRNNGRTIGSDSNGNNYLYSLDENSIYKKIVVDYLKNPNNDNFYKNFYNDIKDYENSLKNSTLLNKIYSKIQSVISFAKYGKFEKVTDFSYININNNRIHITSEIIFNSFLKISQTLTKKPQIIYIKSALKNGNLEYIYNLSYLFEKINSDSSFSEKAKINKIFNFLYPNKEELKIYYQMPSGNFKNEKRKEIESRITSKINKILEKFQFIDFNLKVNVLNNKIILNFDSKKNWLIGNKTGIDSSDGTKSFLDFIFIINSIIYQDPKNVKIIMVDEPENNLSIPLQIELKKYLKNLISENEDIFKNIYFVFATHSPFLYDKNFKVNIFERDNIGNTRIHFLNRTEKDIKANITKKETLKLLQIVFGIEEYLKEEFEENIFKESKKILYYNNNKEYIPSQIYETYFEFRPISSLAQLYKKIGEKGLNNFEQFEQEDYVDDSKIKELVDKMERNNKKFAVIFIQ</sequence>
<protein>
    <submittedName>
        <fullName evidence="3">Putative ATP-binding protein involved in virulence</fullName>
    </submittedName>
</protein>
<evidence type="ECO:0000259" key="2">
    <source>
        <dbReference type="Pfam" id="PF13175"/>
    </source>
</evidence>
<dbReference type="OrthoDB" id="9802848at2"/>
<name>W8GKA9_9MOLU</name>
<proteinExistence type="predicted"/>
<dbReference type="Proteomes" id="UP000019450">
    <property type="component" value="Chromosome"/>
</dbReference>
<dbReference type="HOGENOM" id="CLU_468274_0_0_14"/>
<evidence type="ECO:0000313" key="4">
    <source>
        <dbReference type="Proteomes" id="UP000019450"/>
    </source>
</evidence>
<dbReference type="Gene3D" id="3.40.50.300">
    <property type="entry name" value="P-loop containing nucleotide triphosphate hydrolases"/>
    <property type="match status" value="1"/>
</dbReference>
<dbReference type="InterPro" id="IPR051396">
    <property type="entry name" value="Bact_Antivir_Def_Nuclease"/>
</dbReference>
<keyword evidence="1" id="KW-0175">Coiled coil</keyword>
<reference evidence="3 4" key="1">
    <citation type="journal article" date="2014" name="Genome Biol. Evol.">
        <title>Phylogenomics of "Candidatus Hepatoplasma crinochetorum," a Lineage of Mollicutes Associated with Noninsect Arthropods.</title>
        <authorList>
            <person name="Leclercq S."/>
            <person name="Dittmer J."/>
            <person name="Bouchon D."/>
            <person name="Cordaux R."/>
        </authorList>
    </citation>
    <scope>NUCLEOTIDE SEQUENCE [LARGE SCALE GENOMIC DNA]</scope>
    <source>
        <strain evidence="3 4">Av</strain>
    </source>
</reference>
<dbReference type="PANTHER" id="PTHR43581">
    <property type="entry name" value="ATP/GTP PHOSPHATASE"/>
    <property type="match status" value="1"/>
</dbReference>
<keyword evidence="3" id="KW-0547">Nucleotide-binding</keyword>
<keyword evidence="3" id="KW-0067">ATP-binding</keyword>
<dbReference type="Pfam" id="PF13175">
    <property type="entry name" value="AAA_15"/>
    <property type="match status" value="1"/>
</dbReference>
<organism evidence="3 4">
    <name type="scientific">Candidatus Hepatoplasma crinochetorum Av</name>
    <dbReference type="NCBI Taxonomy" id="1427984"/>
    <lineage>
        <taxon>Bacteria</taxon>
        <taxon>Bacillati</taxon>
        <taxon>Mycoplasmatota</taxon>
        <taxon>Mollicutes</taxon>
        <taxon>Candidatus Hepatoplasmataceae</taxon>
        <taxon>Candidatus Hepatoplasma</taxon>
    </lineage>
</organism>
<keyword evidence="4" id="KW-1185">Reference proteome</keyword>
<gene>
    <name evidence="3" type="ORF">X271_00601</name>
</gene>
<dbReference type="SUPFAM" id="SSF52540">
    <property type="entry name" value="P-loop containing nucleoside triphosphate hydrolases"/>
    <property type="match status" value="1"/>
</dbReference>
<dbReference type="PANTHER" id="PTHR43581:SF4">
    <property type="entry name" value="ATP_GTP PHOSPHATASE"/>
    <property type="match status" value="1"/>
</dbReference>
<feature type="coiled-coil region" evidence="1">
    <location>
        <begin position="84"/>
        <end position="111"/>
    </location>
</feature>
<accession>W8GKA9</accession>
<evidence type="ECO:0000256" key="1">
    <source>
        <dbReference type="SAM" id="Coils"/>
    </source>
</evidence>
<dbReference type="AlphaFoldDB" id="W8GKA9"/>
<dbReference type="RefSeq" id="WP_025208973.1">
    <property type="nucleotide sequence ID" value="NZ_CP006932.1"/>
</dbReference>
<dbReference type="InterPro" id="IPR027417">
    <property type="entry name" value="P-loop_NTPase"/>
</dbReference>